<keyword evidence="2" id="KW-0238">DNA-binding</keyword>
<dbReference type="KEGG" id="gcr:GcLGCM259_2323"/>
<dbReference type="InterPro" id="IPR035418">
    <property type="entry name" value="AraC-bd_2"/>
</dbReference>
<dbReference type="PROSITE" id="PS01124">
    <property type="entry name" value="HTH_ARAC_FAMILY_2"/>
    <property type="match status" value="1"/>
</dbReference>
<proteinExistence type="predicted"/>
<dbReference type="SMART" id="SM00342">
    <property type="entry name" value="HTH_ARAC"/>
    <property type="match status" value="1"/>
</dbReference>
<dbReference type="SUPFAM" id="SSF46689">
    <property type="entry name" value="Homeodomain-like"/>
    <property type="match status" value="1"/>
</dbReference>
<reference evidence="5 6" key="1">
    <citation type="submission" date="2018-12" db="EMBL/GenBank/DDBJ databases">
        <title>Complete Genome Sequence of Glutamicibacter creatinolyticus strain LGCM259,isolated from an abscess of a 12-year-old mare in Italy.</title>
        <authorList>
            <person name="Santos R.G."/>
            <person name="Silva A.L."/>
            <person name="Seyffert N."/>
            <person name="Castro T.L.P."/>
            <person name="Attili A.R."/>
            <person name="Rifici C."/>
            <person name="Mazzullo G."/>
            <person name="Brenig B."/>
            <person name="Venanzi F."/>
            <person name="Azevedo V."/>
        </authorList>
    </citation>
    <scope>NUCLEOTIDE SEQUENCE [LARGE SCALE GENOMIC DNA]</scope>
    <source>
        <strain evidence="5 6">LGCM 259</strain>
    </source>
</reference>
<dbReference type="PROSITE" id="PS00041">
    <property type="entry name" value="HTH_ARAC_FAMILY_1"/>
    <property type="match status" value="1"/>
</dbReference>
<dbReference type="Proteomes" id="UP000307000">
    <property type="component" value="Chromosome"/>
</dbReference>
<evidence type="ECO:0000313" key="6">
    <source>
        <dbReference type="Proteomes" id="UP000307000"/>
    </source>
</evidence>
<keyword evidence="3" id="KW-0804">Transcription</keyword>
<dbReference type="PANTHER" id="PTHR46796:SF6">
    <property type="entry name" value="ARAC SUBFAMILY"/>
    <property type="match status" value="1"/>
</dbReference>
<dbReference type="Gene3D" id="1.10.10.60">
    <property type="entry name" value="Homeodomain-like"/>
    <property type="match status" value="1"/>
</dbReference>
<keyword evidence="1" id="KW-0805">Transcription regulation</keyword>
<dbReference type="GO" id="GO:0003700">
    <property type="term" value="F:DNA-binding transcription factor activity"/>
    <property type="evidence" value="ECO:0007669"/>
    <property type="project" value="InterPro"/>
</dbReference>
<evidence type="ECO:0000259" key="4">
    <source>
        <dbReference type="PROSITE" id="PS01124"/>
    </source>
</evidence>
<accession>A0A5B7WXN8</accession>
<dbReference type="InterPro" id="IPR018062">
    <property type="entry name" value="HTH_AraC-typ_CS"/>
</dbReference>
<evidence type="ECO:0000256" key="2">
    <source>
        <dbReference type="ARBA" id="ARBA00023125"/>
    </source>
</evidence>
<dbReference type="PANTHER" id="PTHR46796">
    <property type="entry name" value="HTH-TYPE TRANSCRIPTIONAL ACTIVATOR RHAS-RELATED"/>
    <property type="match status" value="1"/>
</dbReference>
<dbReference type="Pfam" id="PF14525">
    <property type="entry name" value="AraC_binding_2"/>
    <property type="match status" value="1"/>
</dbReference>
<name>A0A5B7WXN8_9MICC</name>
<dbReference type="AlphaFoldDB" id="A0A5B7WXN8"/>
<dbReference type="InterPro" id="IPR050204">
    <property type="entry name" value="AraC_XylS_family_regulators"/>
</dbReference>
<dbReference type="InterPro" id="IPR018060">
    <property type="entry name" value="HTH_AraC"/>
</dbReference>
<dbReference type="Pfam" id="PF12833">
    <property type="entry name" value="HTH_18"/>
    <property type="match status" value="1"/>
</dbReference>
<dbReference type="EMBL" id="CP034412">
    <property type="protein sequence ID" value="QCY48030.1"/>
    <property type="molecule type" value="Genomic_DNA"/>
</dbReference>
<keyword evidence="6" id="KW-1185">Reference proteome</keyword>
<evidence type="ECO:0000256" key="3">
    <source>
        <dbReference type="ARBA" id="ARBA00023163"/>
    </source>
</evidence>
<protein>
    <submittedName>
        <fullName evidence="5">Helix-turn-helix domain-containing protein</fullName>
    </submittedName>
</protein>
<sequence>MYQFQHVDSHTAWSDLVSQSFVPLRSEAVSSGRFRASLATNMLGGIGMMRISAKPHAVQRTEPLAAAGDGKYFKVSLQLTGHGLLVQDGRQVLLAPGELAIYDTQRPYSLAFEREATTMVVMIPHEQFRLPQEQVHQITAVKLDGRHPLAGTVTPLLHHLGEHLDQWDEHGGAPLARNASDLLATALGGVLTPASPAGDKQRQRQRIQEYIRTRLADPALCPGSIAAAHYLSVRSLHALFAAEPRPVGALIRHQRMELAAELLTDPMLVQVPIQAIGARVGLPDAAGFARAFAAHHGVSPSRYRQQLAG</sequence>
<organism evidence="5 6">
    <name type="scientific">Glutamicibacter creatinolyticus</name>
    <dbReference type="NCBI Taxonomy" id="162496"/>
    <lineage>
        <taxon>Bacteria</taxon>
        <taxon>Bacillati</taxon>
        <taxon>Actinomycetota</taxon>
        <taxon>Actinomycetes</taxon>
        <taxon>Micrococcales</taxon>
        <taxon>Micrococcaceae</taxon>
        <taxon>Glutamicibacter</taxon>
    </lineage>
</organism>
<dbReference type="RefSeq" id="WP_175419415.1">
    <property type="nucleotide sequence ID" value="NZ_CP034412.1"/>
</dbReference>
<dbReference type="GO" id="GO:0043565">
    <property type="term" value="F:sequence-specific DNA binding"/>
    <property type="evidence" value="ECO:0007669"/>
    <property type="project" value="InterPro"/>
</dbReference>
<evidence type="ECO:0000313" key="5">
    <source>
        <dbReference type="EMBL" id="QCY48030.1"/>
    </source>
</evidence>
<dbReference type="InterPro" id="IPR009057">
    <property type="entry name" value="Homeodomain-like_sf"/>
</dbReference>
<gene>
    <name evidence="5" type="ORF">GcLGCM259_2323</name>
</gene>
<evidence type="ECO:0000256" key="1">
    <source>
        <dbReference type="ARBA" id="ARBA00023015"/>
    </source>
</evidence>
<feature type="domain" description="HTH araC/xylS-type" evidence="4">
    <location>
        <begin position="205"/>
        <end position="306"/>
    </location>
</feature>